<evidence type="ECO:0000256" key="5">
    <source>
        <dbReference type="ARBA" id="ARBA00022990"/>
    </source>
</evidence>
<dbReference type="GO" id="GO:0031210">
    <property type="term" value="F:phosphatidylcholine binding"/>
    <property type="evidence" value="ECO:0007669"/>
    <property type="project" value="TreeGrafter"/>
</dbReference>
<dbReference type="Pfam" id="PF02121">
    <property type="entry name" value="IP_trans"/>
    <property type="match status" value="2"/>
</dbReference>
<dbReference type="InterPro" id="IPR055261">
    <property type="entry name" value="PI_transfer_N"/>
</dbReference>
<keyword evidence="5" id="KW-0007">Acetylation</keyword>
<keyword evidence="9" id="KW-0472">Membrane</keyword>
<feature type="region of interest" description="Disordered" evidence="15">
    <location>
        <begin position="234"/>
        <end position="253"/>
    </location>
</feature>
<dbReference type="GO" id="GO:0000139">
    <property type="term" value="C:Golgi membrane"/>
    <property type="evidence" value="ECO:0007669"/>
    <property type="project" value="UniProtKB-SubCell"/>
</dbReference>
<evidence type="ECO:0000313" key="18">
    <source>
        <dbReference type="Proteomes" id="UP000281406"/>
    </source>
</evidence>
<comment type="catalytic activity">
    <reaction evidence="10">
        <text>a 1,2-diacyl-sn-glycero-3-phosphocholine(in) = a 1,2-diacyl-sn-glycero-3-phosphocholine(out)</text>
        <dbReference type="Rhea" id="RHEA:38571"/>
        <dbReference type="ChEBI" id="CHEBI:57643"/>
    </reaction>
    <physiologicalReaction direction="left-to-right" evidence="10">
        <dbReference type="Rhea" id="RHEA:38572"/>
    </physiologicalReaction>
</comment>
<dbReference type="PRINTS" id="PR00391">
    <property type="entry name" value="PITRANSFER"/>
</dbReference>
<protein>
    <recommendedName>
        <fullName evidence="14">Phosphatidylinositol transfer protein beta isoform</fullName>
    </recommendedName>
</protein>
<dbReference type="GO" id="GO:0008526">
    <property type="term" value="F:phosphatidylinositol transfer activity"/>
    <property type="evidence" value="ECO:0007669"/>
    <property type="project" value="TreeGrafter"/>
</dbReference>
<comment type="subcellular location">
    <subcellularLocation>
        <location evidence="2">Endoplasmic reticulum membrane</location>
    </subcellularLocation>
    <subcellularLocation>
        <location evidence="1">Golgi apparatus membrane</location>
    </subcellularLocation>
</comment>
<gene>
    <name evidence="17" type="ORF">DPX16_2947</name>
</gene>
<dbReference type="OrthoDB" id="18453at2759"/>
<evidence type="ECO:0000313" key="17">
    <source>
        <dbReference type="EMBL" id="ROL46162.1"/>
    </source>
</evidence>
<comment type="caution">
    <text evidence="17">The sequence shown here is derived from an EMBL/GenBank/DDBJ whole genome shotgun (WGS) entry which is preliminary data.</text>
</comment>
<evidence type="ECO:0000256" key="8">
    <source>
        <dbReference type="ARBA" id="ARBA00023121"/>
    </source>
</evidence>
<dbReference type="Gene3D" id="3.30.530.20">
    <property type="match status" value="1"/>
</dbReference>
<evidence type="ECO:0000256" key="12">
    <source>
        <dbReference type="ARBA" id="ARBA00036388"/>
    </source>
</evidence>
<evidence type="ECO:0000256" key="11">
    <source>
        <dbReference type="ARBA" id="ARBA00024146"/>
    </source>
</evidence>
<dbReference type="GO" id="GO:0008525">
    <property type="term" value="F:phosphatidylcholine transporter activity"/>
    <property type="evidence" value="ECO:0007669"/>
    <property type="project" value="TreeGrafter"/>
</dbReference>
<keyword evidence="6" id="KW-0333">Golgi apparatus</keyword>
<evidence type="ECO:0000256" key="13">
    <source>
        <dbReference type="ARBA" id="ARBA00038104"/>
    </source>
</evidence>
<dbReference type="SUPFAM" id="SSF55961">
    <property type="entry name" value="Bet v1-like"/>
    <property type="match status" value="1"/>
</dbReference>
<reference evidence="17 18" key="1">
    <citation type="submission" date="2018-10" db="EMBL/GenBank/DDBJ databases">
        <title>Genome assembly for a Yunnan-Guizhou Plateau 3E fish, Anabarilius grahami (Regan), and its evolutionary and genetic applications.</title>
        <authorList>
            <person name="Jiang W."/>
        </authorList>
    </citation>
    <scope>NUCLEOTIDE SEQUENCE [LARGE SCALE GENOMIC DNA]</scope>
    <source>
        <strain evidence="17">AG-KIZ</strain>
        <tissue evidence="17">Muscle</tissue>
    </source>
</reference>
<evidence type="ECO:0000259" key="16">
    <source>
        <dbReference type="Pfam" id="PF02121"/>
    </source>
</evidence>
<dbReference type="GO" id="GO:0035091">
    <property type="term" value="F:phosphatidylinositol binding"/>
    <property type="evidence" value="ECO:0007669"/>
    <property type="project" value="TreeGrafter"/>
</dbReference>
<dbReference type="Proteomes" id="UP000281406">
    <property type="component" value="Unassembled WGS sequence"/>
</dbReference>
<sequence>MTKTKTIKYLVGLQQKKKVKKKRKHITGCDRAESLGLCDISCDVGRPARSRYRCKEDGAHQGIYQVGQLFSVAEASKNETGGGEGIEVLKNEPYEKEGEKGQYTHKIYHLKSKVPGFVKMIAPEGALVFHEKAWNAYPYCRTSCCKDHEILRYTVNSIFITGLCPHFLHCGNHRALLKDVVIRNEYMKDDFMIKIETWHKPDTGSLENVHDLDPTTWKTVEVVHIDIADRSQVEPGDYKPQEDPEIFHSEKTGRGPLGPDWKKELLAKPNAPRMCAYKLVTVKFKWWGLQTKIENFIHKQEKRIFTNFHRQLFCWIDNWVELTMEDIRRMEAETQRELEECHKNGIVEVKNIIYVYN</sequence>
<dbReference type="AlphaFoldDB" id="A0A3N0YIU8"/>
<dbReference type="EMBL" id="RJVU01040542">
    <property type="protein sequence ID" value="ROL46162.1"/>
    <property type="molecule type" value="Genomic_DNA"/>
</dbReference>
<accession>A0A3N0YIU8</accession>
<keyword evidence="7" id="KW-0445">Lipid transport</keyword>
<evidence type="ECO:0000256" key="7">
    <source>
        <dbReference type="ARBA" id="ARBA00023055"/>
    </source>
</evidence>
<dbReference type="InterPro" id="IPR001666">
    <property type="entry name" value="PI_transfer"/>
</dbReference>
<dbReference type="PANTHER" id="PTHR10658:SF27">
    <property type="entry name" value="PHOSPHATIDYLINOSITOL TRANSFER PROTEIN BETA ISOFORM"/>
    <property type="match status" value="1"/>
</dbReference>
<organism evidence="17 18">
    <name type="scientific">Anabarilius grahami</name>
    <name type="common">Kanglang fish</name>
    <name type="synonym">Barilius grahami</name>
    <dbReference type="NCBI Taxonomy" id="495550"/>
    <lineage>
        <taxon>Eukaryota</taxon>
        <taxon>Metazoa</taxon>
        <taxon>Chordata</taxon>
        <taxon>Craniata</taxon>
        <taxon>Vertebrata</taxon>
        <taxon>Euteleostomi</taxon>
        <taxon>Actinopterygii</taxon>
        <taxon>Neopterygii</taxon>
        <taxon>Teleostei</taxon>
        <taxon>Ostariophysi</taxon>
        <taxon>Cypriniformes</taxon>
        <taxon>Xenocyprididae</taxon>
        <taxon>Xenocypridinae</taxon>
        <taxon>Xenocypridinae incertae sedis</taxon>
        <taxon>Anabarilius</taxon>
    </lineage>
</organism>
<evidence type="ECO:0000256" key="6">
    <source>
        <dbReference type="ARBA" id="ARBA00023034"/>
    </source>
</evidence>
<name>A0A3N0YIU8_ANAGA</name>
<dbReference type="CDD" id="cd08888">
    <property type="entry name" value="SRPBCC_PITPNA-B_like"/>
    <property type="match status" value="1"/>
</dbReference>
<proteinExistence type="inferred from homology"/>
<evidence type="ECO:0000256" key="15">
    <source>
        <dbReference type="SAM" id="MobiDB-lite"/>
    </source>
</evidence>
<keyword evidence="8" id="KW-0446">Lipid-binding</keyword>
<evidence type="ECO:0000256" key="2">
    <source>
        <dbReference type="ARBA" id="ARBA00004586"/>
    </source>
</evidence>
<evidence type="ECO:0000256" key="1">
    <source>
        <dbReference type="ARBA" id="ARBA00004394"/>
    </source>
</evidence>
<keyword evidence="3" id="KW-0813">Transport</keyword>
<dbReference type="GO" id="GO:0005789">
    <property type="term" value="C:endoplasmic reticulum membrane"/>
    <property type="evidence" value="ECO:0007669"/>
    <property type="project" value="UniProtKB-SubCell"/>
</dbReference>
<evidence type="ECO:0000256" key="14">
    <source>
        <dbReference type="ARBA" id="ARBA00041171"/>
    </source>
</evidence>
<evidence type="ECO:0000256" key="3">
    <source>
        <dbReference type="ARBA" id="ARBA00022448"/>
    </source>
</evidence>
<evidence type="ECO:0000256" key="10">
    <source>
        <dbReference type="ARBA" id="ARBA00023723"/>
    </source>
</evidence>
<dbReference type="InterPro" id="IPR023393">
    <property type="entry name" value="START-like_dom_sf"/>
</dbReference>
<dbReference type="PANTHER" id="PTHR10658">
    <property type="entry name" value="PHOSPHATIDYLINOSITOL TRANSFER PROTEIN"/>
    <property type="match status" value="1"/>
</dbReference>
<evidence type="ECO:0000256" key="4">
    <source>
        <dbReference type="ARBA" id="ARBA00022824"/>
    </source>
</evidence>
<comment type="catalytic activity">
    <reaction evidence="11">
        <text>a 1,2-diacyl-sn-glycero-3-phospho-(1D-myo-inositol)(in) = a 1,2-diacyl-sn-glycero-3-phospho-(1D-myo-inositol)(out)</text>
        <dbReference type="Rhea" id="RHEA:38691"/>
        <dbReference type="ChEBI" id="CHEBI:57880"/>
    </reaction>
    <physiologicalReaction direction="left-to-right" evidence="11">
        <dbReference type="Rhea" id="RHEA:38692"/>
    </physiologicalReaction>
</comment>
<feature type="domain" description="Phosphatidylinositol transfer protein N-terminal" evidence="16">
    <location>
        <begin position="64"/>
        <end position="145"/>
    </location>
</feature>
<keyword evidence="4" id="KW-0256">Endoplasmic reticulum</keyword>
<evidence type="ECO:0000256" key="9">
    <source>
        <dbReference type="ARBA" id="ARBA00023136"/>
    </source>
</evidence>
<feature type="domain" description="Phosphatidylinositol transfer protein N-terminal" evidence="16">
    <location>
        <begin position="181"/>
        <end position="335"/>
    </location>
</feature>
<keyword evidence="18" id="KW-1185">Reference proteome</keyword>
<comment type="similarity">
    <text evidence="13">Belongs to the PtdIns transfer protein family. PI transfer class I subfamily.</text>
</comment>
<comment type="catalytic activity">
    <reaction evidence="12">
        <text>an N-(acyl)-sphingosylphosphocholine(in) = an N-(acyl)-sphingosylphosphocholine(out)</text>
        <dbReference type="Rhea" id="RHEA:43776"/>
        <dbReference type="ChEBI" id="CHEBI:64583"/>
    </reaction>
    <physiologicalReaction direction="left-to-right" evidence="12">
        <dbReference type="Rhea" id="RHEA:43777"/>
    </physiologicalReaction>
</comment>